<dbReference type="EMBL" id="JAACJJ010000032">
    <property type="protein sequence ID" value="KAF5317668.1"/>
    <property type="molecule type" value="Genomic_DNA"/>
</dbReference>
<comment type="caution">
    <text evidence="1">The sequence shown here is derived from an EMBL/GenBank/DDBJ whole genome shotgun (WGS) entry which is preliminary data.</text>
</comment>
<evidence type="ECO:0000313" key="2">
    <source>
        <dbReference type="Proteomes" id="UP000567179"/>
    </source>
</evidence>
<proteinExistence type="predicted"/>
<evidence type="ECO:0000313" key="1">
    <source>
        <dbReference type="EMBL" id="KAF5317668.1"/>
    </source>
</evidence>
<reference evidence="1 2" key="1">
    <citation type="journal article" date="2020" name="ISME J.">
        <title>Uncovering the hidden diversity of litter-decomposition mechanisms in mushroom-forming fungi.</title>
        <authorList>
            <person name="Floudas D."/>
            <person name="Bentzer J."/>
            <person name="Ahren D."/>
            <person name="Johansson T."/>
            <person name="Persson P."/>
            <person name="Tunlid A."/>
        </authorList>
    </citation>
    <scope>NUCLEOTIDE SEQUENCE [LARGE SCALE GENOMIC DNA]</scope>
    <source>
        <strain evidence="1 2">CBS 101986</strain>
    </source>
</reference>
<dbReference type="AlphaFoldDB" id="A0A8H5EZF6"/>
<organism evidence="1 2">
    <name type="scientific">Psilocybe cf. subviscida</name>
    <dbReference type="NCBI Taxonomy" id="2480587"/>
    <lineage>
        <taxon>Eukaryota</taxon>
        <taxon>Fungi</taxon>
        <taxon>Dikarya</taxon>
        <taxon>Basidiomycota</taxon>
        <taxon>Agaricomycotina</taxon>
        <taxon>Agaricomycetes</taxon>
        <taxon>Agaricomycetidae</taxon>
        <taxon>Agaricales</taxon>
        <taxon>Agaricineae</taxon>
        <taxon>Strophariaceae</taxon>
        <taxon>Psilocybe</taxon>
    </lineage>
</organism>
<dbReference type="Proteomes" id="UP000567179">
    <property type="component" value="Unassembled WGS sequence"/>
</dbReference>
<keyword evidence="2" id="KW-1185">Reference proteome</keyword>
<protein>
    <submittedName>
        <fullName evidence="1">Uncharacterized protein</fullName>
    </submittedName>
</protein>
<sequence>MTIPLFFWTSLDSGNTYTELLTTSYLTNTMKKPGKPHYLNYRHCPKLTTLGPFYPRVPAGEDV</sequence>
<name>A0A8H5EZF6_9AGAR</name>
<gene>
    <name evidence="1" type="ORF">D9619_012517</name>
</gene>
<accession>A0A8H5EZF6</accession>